<dbReference type="PANTHER" id="PTHR33307:SF6">
    <property type="entry name" value="ALPHA-RHAMNOSIDASE (EUROFUNG)-RELATED"/>
    <property type="match status" value="1"/>
</dbReference>
<evidence type="ECO:0000259" key="2">
    <source>
        <dbReference type="Pfam" id="PF08531"/>
    </source>
</evidence>
<dbReference type="Pfam" id="PF08531">
    <property type="entry name" value="Bac_rhamnosid_N"/>
    <property type="match status" value="1"/>
</dbReference>
<dbReference type="Gene3D" id="2.60.120.260">
    <property type="entry name" value="Galactose-binding domain-like"/>
    <property type="match status" value="2"/>
</dbReference>
<reference evidence="3" key="1">
    <citation type="submission" date="2013-08" db="EMBL/GenBank/DDBJ databases">
        <authorList>
            <person name="Mendez C."/>
            <person name="Richter M."/>
            <person name="Ferrer M."/>
            <person name="Sanchez J."/>
        </authorList>
    </citation>
    <scope>NUCLEOTIDE SEQUENCE</scope>
</reference>
<dbReference type="EMBL" id="AUZX01003501">
    <property type="protein sequence ID" value="EQD73731.1"/>
    <property type="molecule type" value="Genomic_DNA"/>
</dbReference>
<dbReference type="Pfam" id="PF05592">
    <property type="entry name" value="Bac_rhamnosid"/>
    <property type="match status" value="1"/>
</dbReference>
<sequence>VNGHAVGPGVLYSTMYDYSKAVPYQSFDVKSLLRKGKRNVVSIALGNGWYNIMERDVWGFQNAFWRAWPRARMNLRLQTPDGKAKWLVTNNTWQAADGPRLADGVYNGEVYDAALKIHGWNNPDRAMASLAHAKIVKAPPGRLTSQLMPPCEVVQRLAPVSITEPQPHVFVVKFPQNMSGWVTLTAKGKADMPVVLRYGERLFANGLVNRKPISVYSYTGSFQTDTIIPANNKLFTYHPNFAYNGFQYVQINGLESKKDILHIQADFIHTAFPP</sequence>
<dbReference type="AlphaFoldDB" id="T1BL88"/>
<dbReference type="InterPro" id="IPR013737">
    <property type="entry name" value="Bac_rhamnosid_N"/>
</dbReference>
<dbReference type="PANTHER" id="PTHR33307">
    <property type="entry name" value="ALPHA-RHAMNOSIDASE (EUROFUNG)"/>
    <property type="match status" value="1"/>
</dbReference>
<dbReference type="InterPro" id="IPR016007">
    <property type="entry name" value="Alpha_rhamnosid"/>
</dbReference>
<accession>T1BL88</accession>
<evidence type="ECO:0000313" key="3">
    <source>
        <dbReference type="EMBL" id="EQD73731.1"/>
    </source>
</evidence>
<dbReference type="InterPro" id="IPR008902">
    <property type="entry name" value="Rhamnosid_concanavalin"/>
</dbReference>
<protein>
    <submittedName>
        <fullName evidence="3">Alpha-L-rhamnosidase</fullName>
    </submittedName>
</protein>
<proteinExistence type="predicted"/>
<gene>
    <name evidence="3" type="ORF">B1A_04804</name>
</gene>
<reference evidence="3" key="2">
    <citation type="journal article" date="2014" name="ISME J.">
        <title>Microbial stratification in low pH oxic and suboxic macroscopic growths along an acid mine drainage.</title>
        <authorList>
            <person name="Mendez-Garcia C."/>
            <person name="Mesa V."/>
            <person name="Sprenger R.R."/>
            <person name="Richter M."/>
            <person name="Diez M.S."/>
            <person name="Solano J."/>
            <person name="Bargiela R."/>
            <person name="Golyshina O.V."/>
            <person name="Manteca A."/>
            <person name="Ramos J.L."/>
            <person name="Gallego J.R."/>
            <person name="Llorente I."/>
            <person name="Martins Dos Santos V.A."/>
            <person name="Jensen O.N."/>
            <person name="Pelaez A.I."/>
            <person name="Sanchez J."/>
            <person name="Ferrer M."/>
        </authorList>
    </citation>
    <scope>NUCLEOTIDE SEQUENCE</scope>
</reference>
<feature type="domain" description="Bacterial alpha-L-rhamnosidase N-terminal" evidence="2">
    <location>
        <begin position="1"/>
        <end position="154"/>
    </location>
</feature>
<comment type="caution">
    <text evidence="3">The sequence shown here is derived from an EMBL/GenBank/DDBJ whole genome shotgun (WGS) entry which is preliminary data.</text>
</comment>
<feature type="domain" description="Alpha-L-rhamnosidase concanavalin-like" evidence="1">
    <location>
        <begin position="166"/>
        <end position="268"/>
    </location>
</feature>
<organism evidence="3">
    <name type="scientific">mine drainage metagenome</name>
    <dbReference type="NCBI Taxonomy" id="410659"/>
    <lineage>
        <taxon>unclassified sequences</taxon>
        <taxon>metagenomes</taxon>
        <taxon>ecological metagenomes</taxon>
    </lineage>
</organism>
<evidence type="ECO:0000259" key="1">
    <source>
        <dbReference type="Pfam" id="PF05592"/>
    </source>
</evidence>
<name>T1BL88_9ZZZZ</name>
<feature type="non-terminal residue" evidence="3">
    <location>
        <position position="1"/>
    </location>
</feature>